<dbReference type="PANTHER" id="PTHR43861:SF1">
    <property type="entry name" value="TRANS-ACONITATE 2-METHYLTRANSFERASE"/>
    <property type="match status" value="1"/>
</dbReference>
<accession>A0A9P4W371</accession>
<dbReference type="EMBL" id="SWKU01000028">
    <property type="protein sequence ID" value="KAF2996228.1"/>
    <property type="molecule type" value="Genomic_DNA"/>
</dbReference>
<dbReference type="Pfam" id="PF13649">
    <property type="entry name" value="Methyltransf_25"/>
    <property type="match status" value="1"/>
</dbReference>
<dbReference type="OrthoDB" id="3647at2759"/>
<dbReference type="CDD" id="cd02440">
    <property type="entry name" value="AdoMet_MTases"/>
    <property type="match status" value="1"/>
</dbReference>
<dbReference type="SUPFAM" id="SSF53335">
    <property type="entry name" value="S-adenosyl-L-methionine-dependent methyltransferases"/>
    <property type="match status" value="1"/>
</dbReference>
<evidence type="ECO:0000313" key="5">
    <source>
        <dbReference type="EMBL" id="KAF2996228.1"/>
    </source>
</evidence>
<evidence type="ECO:0000313" key="6">
    <source>
        <dbReference type="Proteomes" id="UP000801428"/>
    </source>
</evidence>
<gene>
    <name evidence="5" type="ORF">E8E13_003023</name>
</gene>
<dbReference type="InterPro" id="IPR041698">
    <property type="entry name" value="Methyltransf_25"/>
</dbReference>
<keyword evidence="1" id="KW-0489">Methyltransferase</keyword>
<dbReference type="InterPro" id="IPR029063">
    <property type="entry name" value="SAM-dependent_MTases_sf"/>
</dbReference>
<feature type="region of interest" description="Disordered" evidence="3">
    <location>
        <begin position="1"/>
        <end position="37"/>
    </location>
</feature>
<feature type="compositionally biased region" description="Gly residues" evidence="3">
    <location>
        <begin position="14"/>
        <end position="23"/>
    </location>
</feature>
<dbReference type="GO" id="GO:0008168">
    <property type="term" value="F:methyltransferase activity"/>
    <property type="evidence" value="ECO:0007669"/>
    <property type="project" value="UniProtKB-KW"/>
</dbReference>
<dbReference type="PANTHER" id="PTHR43861">
    <property type="entry name" value="TRANS-ACONITATE 2-METHYLTRANSFERASE-RELATED"/>
    <property type="match status" value="1"/>
</dbReference>
<reference evidence="5" key="1">
    <citation type="submission" date="2019-04" db="EMBL/GenBank/DDBJ databases">
        <title>Sequencing of skin fungus with MAO and IRED activity.</title>
        <authorList>
            <person name="Marsaioli A.J."/>
            <person name="Bonatto J.M.C."/>
            <person name="Reis Junior O."/>
        </authorList>
    </citation>
    <scope>NUCLEOTIDE SEQUENCE</scope>
    <source>
        <strain evidence="5">30M1</strain>
    </source>
</reference>
<protein>
    <recommendedName>
        <fullName evidence="4">Methyltransferase domain-containing protein</fullName>
    </recommendedName>
</protein>
<name>A0A9P4W371_CURKU</name>
<feature type="domain" description="Methyltransferase" evidence="4">
    <location>
        <begin position="79"/>
        <end position="172"/>
    </location>
</feature>
<keyword evidence="6" id="KW-1185">Reference proteome</keyword>
<organism evidence="5 6">
    <name type="scientific">Curvularia kusanoi</name>
    <name type="common">Cochliobolus kusanoi</name>
    <dbReference type="NCBI Taxonomy" id="90978"/>
    <lineage>
        <taxon>Eukaryota</taxon>
        <taxon>Fungi</taxon>
        <taxon>Dikarya</taxon>
        <taxon>Ascomycota</taxon>
        <taxon>Pezizomycotina</taxon>
        <taxon>Dothideomycetes</taxon>
        <taxon>Pleosporomycetidae</taxon>
        <taxon>Pleosporales</taxon>
        <taxon>Pleosporineae</taxon>
        <taxon>Pleosporaceae</taxon>
        <taxon>Curvularia</taxon>
    </lineage>
</organism>
<dbReference type="AlphaFoldDB" id="A0A9P4W371"/>
<proteinExistence type="predicted"/>
<comment type="caution">
    <text evidence="5">The sequence shown here is derived from an EMBL/GenBank/DDBJ whole genome shotgun (WGS) entry which is preliminary data.</text>
</comment>
<dbReference type="GO" id="GO:0032259">
    <property type="term" value="P:methylation"/>
    <property type="evidence" value="ECO:0007669"/>
    <property type="project" value="UniProtKB-KW"/>
</dbReference>
<dbReference type="Proteomes" id="UP000801428">
    <property type="component" value="Unassembled WGS sequence"/>
</dbReference>
<evidence type="ECO:0000256" key="1">
    <source>
        <dbReference type="ARBA" id="ARBA00022603"/>
    </source>
</evidence>
<keyword evidence="2" id="KW-0808">Transferase</keyword>
<sequence length="298" mass="32277">MQVPSSTTGRDEGSGGVGGGSVGENGKEVEHTQSTQSTQYDSIGAKYLEIKVLPAVQPEMCSVLSALGGEEGVMGRKCLDLACGTGKYTHLLSSLGATSVTGYDISPAMISSAKATYPPSSHPSLHFGVADCSVPSSLPAESTGSFDLVFSAWFLNYAGTERELTNMFRVVQEQMSSQRGSRFVGLTTDAHDPDVSIPKHGFYGLDVFVLDPAYVDPDTGVHLGTKARVRVGGEGGFEFDCFQFRANVYERCAGRAGLEVKWREVVVPDDERRGTGYWDEWLRRPTFSMMEARRVGEW</sequence>
<dbReference type="Gene3D" id="3.40.50.150">
    <property type="entry name" value="Vaccinia Virus protein VP39"/>
    <property type="match status" value="1"/>
</dbReference>
<evidence type="ECO:0000259" key="4">
    <source>
        <dbReference type="Pfam" id="PF13649"/>
    </source>
</evidence>
<evidence type="ECO:0000256" key="2">
    <source>
        <dbReference type="ARBA" id="ARBA00022679"/>
    </source>
</evidence>
<evidence type="ECO:0000256" key="3">
    <source>
        <dbReference type="SAM" id="MobiDB-lite"/>
    </source>
</evidence>